<keyword evidence="2" id="KW-0539">Nucleus</keyword>
<dbReference type="EMBL" id="JADBJN010000004">
    <property type="protein sequence ID" value="KAG5668625.1"/>
    <property type="molecule type" value="Genomic_DNA"/>
</dbReference>
<dbReference type="PROSITE" id="PS00028">
    <property type="entry name" value="ZINC_FINGER_C2H2_1"/>
    <property type="match status" value="1"/>
</dbReference>
<dbReference type="Pfam" id="PF00651">
    <property type="entry name" value="BTB"/>
    <property type="match status" value="1"/>
</dbReference>
<dbReference type="GO" id="GO:0048468">
    <property type="term" value="P:cell development"/>
    <property type="evidence" value="ECO:0007669"/>
    <property type="project" value="UniProtKB-ARBA"/>
</dbReference>
<keyword evidence="3" id="KW-0479">Metal-binding</keyword>
<dbReference type="SMART" id="SM00225">
    <property type="entry name" value="BTB"/>
    <property type="match status" value="1"/>
</dbReference>
<sequence length="301" mass="34319">MITLTRKQPAINFKYFDFLNRETLVDVTVIADGHVMQAHKIVLAAASSYFEDIFGLIPDKHPAIVLSDVTQSQLTQLMEYIYCGRVDLHENEIQKFKKLMQTLKMDIAANNESSEAIPTTSSATNATDLLEEIKVKEETSEDQNIIDLNESEAESCSSEDCNDFELPMSLMAQEMSVQQPPTKVRKLFRPMRPEINFGVVKPRVKLFNVIKNEKAKKFMEINPKICPFCKKISKSNKHRNEHVKYCISNPDRIVSKCPHCSKSFCDPYYVKKHMKTIHGDDCGKVVMILPKEQSSTDFGSL</sequence>
<evidence type="ECO:0000256" key="2">
    <source>
        <dbReference type="ARBA" id="ARBA00023242"/>
    </source>
</evidence>
<keyword evidence="3" id="KW-0863">Zinc-finger</keyword>
<evidence type="ECO:0000313" key="7">
    <source>
        <dbReference type="Proteomes" id="UP001107558"/>
    </source>
</evidence>
<feature type="domain" description="C2H2-type" evidence="5">
    <location>
        <begin position="255"/>
        <end position="278"/>
    </location>
</feature>
<dbReference type="GO" id="GO:0003006">
    <property type="term" value="P:developmental process involved in reproduction"/>
    <property type="evidence" value="ECO:0007669"/>
    <property type="project" value="UniProtKB-ARBA"/>
</dbReference>
<dbReference type="Gene3D" id="3.30.710.10">
    <property type="entry name" value="Potassium Channel Kv1.1, Chain A"/>
    <property type="match status" value="1"/>
</dbReference>
<dbReference type="InterPro" id="IPR000210">
    <property type="entry name" value="BTB/POZ_dom"/>
</dbReference>
<dbReference type="GO" id="GO:0006357">
    <property type="term" value="P:regulation of transcription by RNA polymerase II"/>
    <property type="evidence" value="ECO:0007669"/>
    <property type="project" value="TreeGrafter"/>
</dbReference>
<proteinExistence type="predicted"/>
<reference evidence="6" key="1">
    <citation type="submission" date="2021-03" db="EMBL/GenBank/DDBJ databases">
        <title>Chromosome level genome of the anhydrobiotic midge Polypedilum vanderplanki.</title>
        <authorList>
            <person name="Yoshida Y."/>
            <person name="Kikawada T."/>
            <person name="Gusev O."/>
        </authorList>
    </citation>
    <scope>NUCLEOTIDE SEQUENCE</scope>
    <source>
        <strain evidence="6">NIAS01</strain>
        <tissue evidence="6">Whole body or cell culture</tissue>
    </source>
</reference>
<evidence type="ECO:0000313" key="6">
    <source>
        <dbReference type="EMBL" id="KAG5668625.1"/>
    </source>
</evidence>
<dbReference type="SUPFAM" id="SSF54695">
    <property type="entry name" value="POZ domain"/>
    <property type="match status" value="1"/>
</dbReference>
<name>A0A9J6BFF5_POLVA</name>
<comment type="caution">
    <text evidence="6">The sequence shown here is derived from an EMBL/GenBank/DDBJ whole genome shotgun (WGS) entry which is preliminary data.</text>
</comment>
<dbReference type="GO" id="GO:0005634">
    <property type="term" value="C:nucleus"/>
    <property type="evidence" value="ECO:0007669"/>
    <property type="project" value="UniProtKB-SubCell"/>
</dbReference>
<protein>
    <submittedName>
        <fullName evidence="6">Uncharacterized protein</fullName>
    </submittedName>
</protein>
<dbReference type="InterPro" id="IPR011333">
    <property type="entry name" value="SKP1/BTB/POZ_sf"/>
</dbReference>
<dbReference type="OrthoDB" id="6482909at2759"/>
<feature type="domain" description="BTB" evidence="4">
    <location>
        <begin position="25"/>
        <end position="90"/>
    </location>
</feature>
<dbReference type="InterPro" id="IPR051095">
    <property type="entry name" value="Dros_DevTransReg"/>
</dbReference>
<keyword evidence="3" id="KW-0862">Zinc</keyword>
<dbReference type="SMART" id="SM00355">
    <property type="entry name" value="ZnF_C2H2"/>
    <property type="match status" value="2"/>
</dbReference>
<gene>
    <name evidence="6" type="ORF">PVAND_016560</name>
</gene>
<dbReference type="PROSITE" id="PS50097">
    <property type="entry name" value="BTB"/>
    <property type="match status" value="1"/>
</dbReference>
<evidence type="ECO:0000259" key="4">
    <source>
        <dbReference type="PROSITE" id="PS50097"/>
    </source>
</evidence>
<evidence type="ECO:0000256" key="3">
    <source>
        <dbReference type="PROSITE-ProRule" id="PRU00042"/>
    </source>
</evidence>
<dbReference type="GO" id="GO:0048513">
    <property type="term" value="P:animal organ development"/>
    <property type="evidence" value="ECO:0007669"/>
    <property type="project" value="UniProtKB-ARBA"/>
</dbReference>
<dbReference type="PROSITE" id="PS50157">
    <property type="entry name" value="ZINC_FINGER_C2H2_2"/>
    <property type="match status" value="1"/>
</dbReference>
<evidence type="ECO:0000256" key="1">
    <source>
        <dbReference type="ARBA" id="ARBA00004123"/>
    </source>
</evidence>
<accession>A0A9J6BFF5</accession>
<dbReference type="InterPro" id="IPR013087">
    <property type="entry name" value="Znf_C2H2_type"/>
</dbReference>
<comment type="subcellular location">
    <subcellularLocation>
        <location evidence="1">Nucleus</location>
    </subcellularLocation>
</comment>
<dbReference type="CDD" id="cd18315">
    <property type="entry name" value="BTB_POZ_BAB-like"/>
    <property type="match status" value="1"/>
</dbReference>
<dbReference type="GO" id="GO:0008270">
    <property type="term" value="F:zinc ion binding"/>
    <property type="evidence" value="ECO:0007669"/>
    <property type="project" value="UniProtKB-KW"/>
</dbReference>
<dbReference type="PANTHER" id="PTHR23110:SF109">
    <property type="entry name" value="FI07618P-RELATED"/>
    <property type="match status" value="1"/>
</dbReference>
<keyword evidence="7" id="KW-1185">Reference proteome</keyword>
<dbReference type="Gene3D" id="3.30.160.60">
    <property type="entry name" value="Classic Zinc Finger"/>
    <property type="match status" value="1"/>
</dbReference>
<dbReference type="Proteomes" id="UP001107558">
    <property type="component" value="Chromosome 4"/>
</dbReference>
<evidence type="ECO:0000259" key="5">
    <source>
        <dbReference type="PROSITE" id="PS50157"/>
    </source>
</evidence>
<dbReference type="PANTHER" id="PTHR23110">
    <property type="entry name" value="BTB DOMAIN TRANSCRIPTION FACTOR"/>
    <property type="match status" value="1"/>
</dbReference>
<dbReference type="AlphaFoldDB" id="A0A9J6BFF5"/>
<organism evidence="6 7">
    <name type="scientific">Polypedilum vanderplanki</name>
    <name type="common">Sleeping chironomid midge</name>
    <dbReference type="NCBI Taxonomy" id="319348"/>
    <lineage>
        <taxon>Eukaryota</taxon>
        <taxon>Metazoa</taxon>
        <taxon>Ecdysozoa</taxon>
        <taxon>Arthropoda</taxon>
        <taxon>Hexapoda</taxon>
        <taxon>Insecta</taxon>
        <taxon>Pterygota</taxon>
        <taxon>Neoptera</taxon>
        <taxon>Endopterygota</taxon>
        <taxon>Diptera</taxon>
        <taxon>Nematocera</taxon>
        <taxon>Chironomoidea</taxon>
        <taxon>Chironomidae</taxon>
        <taxon>Chironominae</taxon>
        <taxon>Polypedilum</taxon>
        <taxon>Polypedilum</taxon>
    </lineage>
</organism>